<proteinExistence type="predicted"/>
<dbReference type="EMBL" id="CABIJS010000333">
    <property type="protein sequence ID" value="VUZ49935.1"/>
    <property type="molecule type" value="Genomic_DNA"/>
</dbReference>
<accession>A0A564YRU1</accession>
<gene>
    <name evidence="1" type="ORF">WMSIL1_LOCUS8636</name>
</gene>
<protein>
    <submittedName>
        <fullName evidence="1">Uncharacterized protein</fullName>
    </submittedName>
</protein>
<dbReference type="Proteomes" id="UP000321570">
    <property type="component" value="Unassembled WGS sequence"/>
</dbReference>
<name>A0A564YRU1_HYMDI</name>
<sequence>MSCRSNGKNPKIPIIYRPRRPTLHPITIRRILEAVTPKIPILWRISLSSRLAYGRRRC</sequence>
<evidence type="ECO:0000313" key="2">
    <source>
        <dbReference type="Proteomes" id="UP000321570"/>
    </source>
</evidence>
<dbReference type="AlphaFoldDB" id="A0A564YRU1"/>
<organism evidence="1 2">
    <name type="scientific">Hymenolepis diminuta</name>
    <name type="common">Rat tapeworm</name>
    <dbReference type="NCBI Taxonomy" id="6216"/>
    <lineage>
        <taxon>Eukaryota</taxon>
        <taxon>Metazoa</taxon>
        <taxon>Spiralia</taxon>
        <taxon>Lophotrochozoa</taxon>
        <taxon>Platyhelminthes</taxon>
        <taxon>Cestoda</taxon>
        <taxon>Eucestoda</taxon>
        <taxon>Cyclophyllidea</taxon>
        <taxon>Hymenolepididae</taxon>
        <taxon>Hymenolepis</taxon>
    </lineage>
</organism>
<keyword evidence="2" id="KW-1185">Reference proteome</keyword>
<reference evidence="1 2" key="1">
    <citation type="submission" date="2019-07" db="EMBL/GenBank/DDBJ databases">
        <authorList>
            <person name="Jastrzebski P J."/>
            <person name="Paukszto L."/>
            <person name="Jastrzebski P J."/>
        </authorList>
    </citation>
    <scope>NUCLEOTIDE SEQUENCE [LARGE SCALE GENOMIC DNA]</scope>
    <source>
        <strain evidence="1 2">WMS-il1</strain>
    </source>
</reference>
<evidence type="ECO:0000313" key="1">
    <source>
        <dbReference type="EMBL" id="VUZ49935.1"/>
    </source>
</evidence>